<evidence type="ECO:0000313" key="6">
    <source>
        <dbReference type="Proteomes" id="UP000198510"/>
    </source>
</evidence>
<proteinExistence type="predicted"/>
<dbReference type="InterPro" id="IPR054015">
    <property type="entry name" value="ExsA-like_N"/>
</dbReference>
<name>A0A1G9P841_9BACT</name>
<organism evidence="5 6">
    <name type="scientific">Catalinimonas alkaloidigena</name>
    <dbReference type="NCBI Taxonomy" id="1075417"/>
    <lineage>
        <taxon>Bacteria</taxon>
        <taxon>Pseudomonadati</taxon>
        <taxon>Bacteroidota</taxon>
        <taxon>Cytophagia</taxon>
        <taxon>Cytophagales</taxon>
        <taxon>Catalimonadaceae</taxon>
        <taxon>Catalinimonas</taxon>
    </lineage>
</organism>
<keyword evidence="1" id="KW-0805">Transcription regulation</keyword>
<dbReference type="EMBL" id="FNFO01000009">
    <property type="protein sequence ID" value="SDL94335.1"/>
    <property type="molecule type" value="Genomic_DNA"/>
</dbReference>
<dbReference type="SUPFAM" id="SSF46689">
    <property type="entry name" value="Homeodomain-like"/>
    <property type="match status" value="1"/>
</dbReference>
<dbReference type="CDD" id="cd02208">
    <property type="entry name" value="cupin_RmlC-like"/>
    <property type="match status" value="1"/>
</dbReference>
<dbReference type="STRING" id="1075417.SAMN05421823_10995"/>
<sequence length="267" mass="31008">MAESKYAEIVLSCVEEKPFKAEVVSEYHTLVHVLSGEMKMVQTDHSYVFTEGDILLVPRNQLCAVIKRPTNGNPYKSIAVTFRPERLTDYYAQKKITIQQPSVQKLRTFARNALLDSYFSSILSYFEMKSELPDEIALLKIQEGISILRSIDKEVDSLLADFSEPGKINLAEFMEKNFMFNMPLQKFSYLTGRSVATFNRDFRKIFHTTPQRWLTQKRLELSHYRLAENKEKPAEVYLEAGFENLSHFSFAFKKHFGYAPTELRKEA</sequence>
<dbReference type="RefSeq" id="WP_245706126.1">
    <property type="nucleotide sequence ID" value="NZ_FNFO01000009.1"/>
</dbReference>
<dbReference type="Proteomes" id="UP000198510">
    <property type="component" value="Unassembled WGS sequence"/>
</dbReference>
<dbReference type="PROSITE" id="PS01124">
    <property type="entry name" value="HTH_ARAC_FAMILY_2"/>
    <property type="match status" value="1"/>
</dbReference>
<dbReference type="AlphaFoldDB" id="A0A1G9P841"/>
<dbReference type="Pfam" id="PF22200">
    <property type="entry name" value="ExsA_N"/>
    <property type="match status" value="1"/>
</dbReference>
<dbReference type="SMART" id="SM00342">
    <property type="entry name" value="HTH_ARAC"/>
    <property type="match status" value="1"/>
</dbReference>
<dbReference type="GO" id="GO:0003700">
    <property type="term" value="F:DNA-binding transcription factor activity"/>
    <property type="evidence" value="ECO:0007669"/>
    <property type="project" value="InterPro"/>
</dbReference>
<evidence type="ECO:0000256" key="2">
    <source>
        <dbReference type="ARBA" id="ARBA00023125"/>
    </source>
</evidence>
<dbReference type="InterPro" id="IPR018060">
    <property type="entry name" value="HTH_AraC"/>
</dbReference>
<dbReference type="InterPro" id="IPR050204">
    <property type="entry name" value="AraC_XylS_family_regulators"/>
</dbReference>
<keyword evidence="2 5" id="KW-0238">DNA-binding</keyword>
<dbReference type="Gene3D" id="2.60.120.10">
    <property type="entry name" value="Jelly Rolls"/>
    <property type="match status" value="1"/>
</dbReference>
<gene>
    <name evidence="5" type="ORF">SAMN05421823_10995</name>
</gene>
<dbReference type="SUPFAM" id="SSF51215">
    <property type="entry name" value="Regulatory protein AraC"/>
    <property type="match status" value="1"/>
</dbReference>
<evidence type="ECO:0000256" key="3">
    <source>
        <dbReference type="ARBA" id="ARBA00023163"/>
    </source>
</evidence>
<dbReference type="InterPro" id="IPR014710">
    <property type="entry name" value="RmlC-like_jellyroll"/>
</dbReference>
<accession>A0A1G9P841</accession>
<dbReference type="GO" id="GO:0043565">
    <property type="term" value="F:sequence-specific DNA binding"/>
    <property type="evidence" value="ECO:0007669"/>
    <property type="project" value="InterPro"/>
</dbReference>
<reference evidence="5 6" key="1">
    <citation type="submission" date="2016-10" db="EMBL/GenBank/DDBJ databases">
        <authorList>
            <person name="de Groot N.N."/>
        </authorList>
    </citation>
    <scope>NUCLEOTIDE SEQUENCE [LARGE SCALE GENOMIC DNA]</scope>
    <source>
        <strain evidence="5 6">DSM 25186</strain>
    </source>
</reference>
<dbReference type="PANTHER" id="PTHR46796">
    <property type="entry name" value="HTH-TYPE TRANSCRIPTIONAL ACTIVATOR RHAS-RELATED"/>
    <property type="match status" value="1"/>
</dbReference>
<keyword evidence="6" id="KW-1185">Reference proteome</keyword>
<evidence type="ECO:0000259" key="4">
    <source>
        <dbReference type="PROSITE" id="PS01124"/>
    </source>
</evidence>
<evidence type="ECO:0000313" key="5">
    <source>
        <dbReference type="EMBL" id="SDL94335.1"/>
    </source>
</evidence>
<keyword evidence="3" id="KW-0804">Transcription</keyword>
<dbReference type="Pfam" id="PF12833">
    <property type="entry name" value="HTH_18"/>
    <property type="match status" value="1"/>
</dbReference>
<dbReference type="InterPro" id="IPR009057">
    <property type="entry name" value="Homeodomain-like_sf"/>
</dbReference>
<dbReference type="InterPro" id="IPR037923">
    <property type="entry name" value="HTH-like"/>
</dbReference>
<dbReference type="Gene3D" id="1.10.10.60">
    <property type="entry name" value="Homeodomain-like"/>
    <property type="match status" value="1"/>
</dbReference>
<protein>
    <submittedName>
        <fullName evidence="5">AraC-type DNA-binding protein</fullName>
    </submittedName>
</protein>
<evidence type="ECO:0000256" key="1">
    <source>
        <dbReference type="ARBA" id="ARBA00023015"/>
    </source>
</evidence>
<feature type="domain" description="HTH araC/xylS-type" evidence="4">
    <location>
        <begin position="168"/>
        <end position="266"/>
    </location>
</feature>